<evidence type="ECO:0000313" key="1">
    <source>
        <dbReference type="EMBL" id="MDO5977020.1"/>
    </source>
</evidence>
<dbReference type="Proteomes" id="UP001176806">
    <property type="component" value="Unassembled WGS sequence"/>
</dbReference>
<gene>
    <name evidence="1" type="ORF">Q4Q40_22715</name>
</gene>
<dbReference type="InterPro" id="IPR047765">
    <property type="entry name" value="GHMP_GYDIA-like"/>
</dbReference>
<dbReference type="NCBIfam" id="NF040656">
    <property type="entry name" value="GHMP_GYDIA"/>
    <property type="match status" value="1"/>
</dbReference>
<comment type="caution">
    <text evidence="1">The sequence shown here is derived from an EMBL/GenBank/DDBJ whole genome shotgun (WGS) entry which is preliminary data.</text>
</comment>
<organism evidence="1 2">
    <name type="scientific">Flavivirga jejuensis</name>
    <dbReference type="NCBI Taxonomy" id="870487"/>
    <lineage>
        <taxon>Bacteria</taxon>
        <taxon>Pseudomonadati</taxon>
        <taxon>Bacteroidota</taxon>
        <taxon>Flavobacteriia</taxon>
        <taxon>Flavobacteriales</taxon>
        <taxon>Flavobacteriaceae</taxon>
        <taxon>Flavivirga</taxon>
    </lineage>
</organism>
<dbReference type="Gene3D" id="3.30.230.10">
    <property type="match status" value="1"/>
</dbReference>
<sequence length="303" mass="34044">MMSYYSNGKLLLTGEYAVLDGALSLAVPTKYGQSLMVESIDKPIISWKSLDKNEGVWFETTFEIINNEVCPLARNDNAISERLIQILSAAKQLNPNFLNTNKGFKITTKLDFPRHWGLGTSSTLINNIAQWAHIDAYKLLKLTFGGSGYDIACAQHNTPITYQLENSTPIVKPISFDPPFKDHLYFIYLNKKQNSREGIKHYNANKGHLKTVIEAIDTITSQITTSNSLETFESLITQHEAIISKLTKQKTIKSLLFSDFKGSIKSLGAWGGDFILASSKENPIPYFNQKGFETVVRYTDMIL</sequence>
<accession>A0ABT8WVI2</accession>
<dbReference type="EMBL" id="JAUOEL010000011">
    <property type="protein sequence ID" value="MDO5977020.1"/>
    <property type="molecule type" value="Genomic_DNA"/>
</dbReference>
<dbReference type="RefSeq" id="WP_303304353.1">
    <property type="nucleotide sequence ID" value="NZ_BAABDA010000003.1"/>
</dbReference>
<dbReference type="SUPFAM" id="SSF54211">
    <property type="entry name" value="Ribosomal protein S5 domain 2-like"/>
    <property type="match status" value="1"/>
</dbReference>
<keyword evidence="1" id="KW-0808">Transferase</keyword>
<dbReference type="SUPFAM" id="SSF116734">
    <property type="entry name" value="DNA methylase specificity domain"/>
    <property type="match status" value="1"/>
</dbReference>
<evidence type="ECO:0000313" key="2">
    <source>
        <dbReference type="Proteomes" id="UP001176806"/>
    </source>
</evidence>
<dbReference type="GO" id="GO:0016301">
    <property type="term" value="F:kinase activity"/>
    <property type="evidence" value="ECO:0007669"/>
    <property type="project" value="UniProtKB-KW"/>
</dbReference>
<name>A0ABT8WVI2_9FLAO</name>
<keyword evidence="2" id="KW-1185">Reference proteome</keyword>
<reference evidence="1" key="1">
    <citation type="submission" date="2023-07" db="EMBL/GenBank/DDBJ databases">
        <title>Two novel species in the genus Flavivirga.</title>
        <authorList>
            <person name="Kwon K."/>
        </authorList>
    </citation>
    <scope>NUCLEOTIDE SEQUENCE</scope>
    <source>
        <strain evidence="1">KACC 14158</strain>
    </source>
</reference>
<dbReference type="InterPro" id="IPR020568">
    <property type="entry name" value="Ribosomal_Su5_D2-typ_SF"/>
</dbReference>
<dbReference type="InterPro" id="IPR014721">
    <property type="entry name" value="Ribsml_uS5_D2-typ_fold_subgr"/>
</dbReference>
<proteinExistence type="predicted"/>
<keyword evidence="1" id="KW-0418">Kinase</keyword>
<protein>
    <submittedName>
        <fullName evidence="1">GYDIA family GHMP kinase</fullName>
    </submittedName>
</protein>